<keyword evidence="1" id="KW-1133">Transmembrane helix</keyword>
<dbReference type="InterPro" id="IPR040632">
    <property type="entry name" value="Sulfotransfer_4"/>
</dbReference>
<dbReference type="PANTHER" id="PTHR36978">
    <property type="entry name" value="P-LOOP CONTAINING NUCLEOTIDE TRIPHOSPHATE HYDROLASE"/>
    <property type="match status" value="1"/>
</dbReference>
<dbReference type="EMBL" id="CAXLJL010000062">
    <property type="protein sequence ID" value="CAL5130346.1"/>
    <property type="molecule type" value="Genomic_DNA"/>
</dbReference>
<sequence length="132" mass="15350">MERRLFRRTFGEDIANADNGELMRAFNSWNEKVRSTVPADRLLVFNVRDGWKPLCEFLGQPIPSDPFPHVNQREEFKSRLMTFDSMPLLVERLVPSLLVAFVGLIVYVNYGSNLPFFDGDFQHRIDLLMELA</sequence>
<organism evidence="2 3">
    <name type="scientific">Calicophoron daubneyi</name>
    <name type="common">Rumen fluke</name>
    <name type="synonym">Paramphistomum daubneyi</name>
    <dbReference type="NCBI Taxonomy" id="300641"/>
    <lineage>
        <taxon>Eukaryota</taxon>
        <taxon>Metazoa</taxon>
        <taxon>Spiralia</taxon>
        <taxon>Lophotrochozoa</taxon>
        <taxon>Platyhelminthes</taxon>
        <taxon>Trematoda</taxon>
        <taxon>Digenea</taxon>
        <taxon>Plagiorchiida</taxon>
        <taxon>Pronocephalata</taxon>
        <taxon>Paramphistomoidea</taxon>
        <taxon>Paramphistomidae</taxon>
        <taxon>Calicophoron</taxon>
    </lineage>
</organism>
<reference evidence="2" key="1">
    <citation type="submission" date="2024-06" db="EMBL/GenBank/DDBJ databases">
        <authorList>
            <person name="Liu X."/>
            <person name="Lenzi L."/>
            <person name="Haldenby T S."/>
            <person name="Uol C."/>
        </authorList>
    </citation>
    <scope>NUCLEOTIDE SEQUENCE</scope>
</reference>
<accession>A0AAV2T1Y3</accession>
<gene>
    <name evidence="2" type="ORF">CDAUBV1_LOCUS1961</name>
</gene>
<dbReference type="Proteomes" id="UP001497525">
    <property type="component" value="Unassembled WGS sequence"/>
</dbReference>
<evidence type="ECO:0000256" key="1">
    <source>
        <dbReference type="SAM" id="Phobius"/>
    </source>
</evidence>
<dbReference type="PANTHER" id="PTHR36978:SF4">
    <property type="entry name" value="P-LOOP CONTAINING NUCLEOSIDE TRIPHOSPHATE HYDROLASE PROTEIN"/>
    <property type="match status" value="1"/>
</dbReference>
<evidence type="ECO:0000313" key="3">
    <source>
        <dbReference type="Proteomes" id="UP001497525"/>
    </source>
</evidence>
<proteinExistence type="predicted"/>
<protein>
    <submittedName>
        <fullName evidence="2">Uncharacterized protein</fullName>
    </submittedName>
</protein>
<feature type="transmembrane region" description="Helical" evidence="1">
    <location>
        <begin position="89"/>
        <end position="110"/>
    </location>
</feature>
<keyword evidence="1" id="KW-0812">Transmembrane</keyword>
<name>A0AAV2T1Y3_CALDB</name>
<dbReference type="Pfam" id="PF17784">
    <property type="entry name" value="Sulfotransfer_4"/>
    <property type="match status" value="1"/>
</dbReference>
<keyword evidence="1" id="KW-0472">Membrane</keyword>
<dbReference type="AlphaFoldDB" id="A0AAV2T1Y3"/>
<dbReference type="InterPro" id="IPR027417">
    <property type="entry name" value="P-loop_NTPase"/>
</dbReference>
<dbReference type="Gene3D" id="3.40.50.300">
    <property type="entry name" value="P-loop containing nucleotide triphosphate hydrolases"/>
    <property type="match status" value="1"/>
</dbReference>
<comment type="caution">
    <text evidence="2">The sequence shown here is derived from an EMBL/GenBank/DDBJ whole genome shotgun (WGS) entry which is preliminary data.</text>
</comment>
<evidence type="ECO:0000313" key="2">
    <source>
        <dbReference type="EMBL" id="CAL5130346.1"/>
    </source>
</evidence>